<evidence type="ECO:0000256" key="3">
    <source>
        <dbReference type="ARBA" id="ARBA00022692"/>
    </source>
</evidence>
<dbReference type="NCBIfam" id="TIGR03716">
    <property type="entry name" value="R_switched_YkoY"/>
    <property type="match status" value="1"/>
</dbReference>
<keyword evidence="7" id="KW-1185">Reference proteome</keyword>
<comment type="subcellular location">
    <subcellularLocation>
        <location evidence="1">Membrane</location>
        <topology evidence="1">Multi-pass membrane protein</topology>
    </subcellularLocation>
</comment>
<evidence type="ECO:0000256" key="4">
    <source>
        <dbReference type="ARBA" id="ARBA00022989"/>
    </source>
</evidence>
<evidence type="ECO:0000256" key="2">
    <source>
        <dbReference type="ARBA" id="ARBA00007511"/>
    </source>
</evidence>
<dbReference type="RefSeq" id="WP_119320772.1">
    <property type="nucleotide sequence ID" value="NZ_AP025739.1"/>
</dbReference>
<keyword evidence="5" id="KW-0472">Membrane</keyword>
<dbReference type="PANTHER" id="PTHR30238">
    <property type="entry name" value="MEMBRANE BOUND PREDICTED REDOX MODULATOR"/>
    <property type="match status" value="1"/>
</dbReference>
<protein>
    <submittedName>
        <fullName evidence="6">Membrane protein</fullName>
    </submittedName>
</protein>
<dbReference type="InterPro" id="IPR005496">
    <property type="entry name" value="Integral_membrane_TerC"/>
</dbReference>
<dbReference type="KEGG" id="ccot:CCAX7_26790"/>
<accession>A0A402CTS3</accession>
<evidence type="ECO:0000256" key="5">
    <source>
        <dbReference type="ARBA" id="ARBA00023136"/>
    </source>
</evidence>
<dbReference type="PANTHER" id="PTHR30238:SF4">
    <property type="entry name" value="SLL1022 PROTEIN"/>
    <property type="match status" value="1"/>
</dbReference>
<sequence>MVLQDLATIGMLVLLEALLSADNALVLAIIARRLPDKRMQSRALTVGVALSFLMRMVGLLVASTIIHLWYLRAAGAVYLLFLCVGHFVKSKNPQKPQTTEAAPASAALGKAAFRSVVLALALTDAAFAIDSILVAVAMTDKLLVIYIGVGIGIIALRFVSGLFLKLLERYPALDHAAYALVGWAGVRLLSEALDVFGDAVYHQDWNFGLPDWAFWSGMAAIIVLGTAYAVRRQRYPGILR</sequence>
<evidence type="ECO:0000256" key="1">
    <source>
        <dbReference type="ARBA" id="ARBA00004141"/>
    </source>
</evidence>
<evidence type="ECO:0000313" key="6">
    <source>
        <dbReference type="EMBL" id="BDI30628.1"/>
    </source>
</evidence>
<dbReference type="EMBL" id="AP025739">
    <property type="protein sequence ID" value="BDI30628.1"/>
    <property type="molecule type" value="Genomic_DNA"/>
</dbReference>
<name>A0A402CTS3_9BACT</name>
<keyword evidence="3" id="KW-0812">Transmembrane</keyword>
<gene>
    <name evidence="6" type="ORF">CCAX7_26790</name>
</gene>
<dbReference type="GO" id="GO:0016020">
    <property type="term" value="C:membrane"/>
    <property type="evidence" value="ECO:0007669"/>
    <property type="project" value="UniProtKB-SubCell"/>
</dbReference>
<reference evidence="6 7" key="1">
    <citation type="journal article" date="2019" name="Int. J. Syst. Evol. Microbiol.">
        <title>Capsulimonas corticalis gen. nov., sp. nov., an aerobic capsulated bacterium, of a novel bacterial order, Capsulimonadales ord. nov., of the class Armatimonadia of the phylum Armatimonadetes.</title>
        <authorList>
            <person name="Li J."/>
            <person name="Kudo C."/>
            <person name="Tonouchi A."/>
        </authorList>
    </citation>
    <scope>NUCLEOTIDE SEQUENCE [LARGE SCALE GENOMIC DNA]</scope>
    <source>
        <strain evidence="6 7">AX-7</strain>
    </source>
</reference>
<proteinExistence type="inferred from homology"/>
<keyword evidence="4" id="KW-1133">Transmembrane helix</keyword>
<dbReference type="Proteomes" id="UP000287394">
    <property type="component" value="Chromosome"/>
</dbReference>
<comment type="similarity">
    <text evidence="2">Belongs to the TerC family.</text>
</comment>
<dbReference type="Pfam" id="PF03741">
    <property type="entry name" value="TerC"/>
    <property type="match status" value="1"/>
</dbReference>
<dbReference type="AlphaFoldDB" id="A0A402CTS3"/>
<dbReference type="FunCoup" id="A0A402CTS3">
    <property type="interactions" value="256"/>
</dbReference>
<dbReference type="OrthoDB" id="9806211at2"/>
<evidence type="ECO:0000313" key="7">
    <source>
        <dbReference type="Proteomes" id="UP000287394"/>
    </source>
</evidence>
<dbReference type="InterPro" id="IPR022493">
    <property type="entry name" value="CHP03716_TM_YkoY"/>
</dbReference>
<organism evidence="6 7">
    <name type="scientific">Capsulimonas corticalis</name>
    <dbReference type="NCBI Taxonomy" id="2219043"/>
    <lineage>
        <taxon>Bacteria</taxon>
        <taxon>Bacillati</taxon>
        <taxon>Armatimonadota</taxon>
        <taxon>Armatimonadia</taxon>
        <taxon>Capsulimonadales</taxon>
        <taxon>Capsulimonadaceae</taxon>
        <taxon>Capsulimonas</taxon>
    </lineage>
</organism>